<sequence length="513" mass="57848">QKPGSFWRPDLSFDGRRVLFCFKPHADKSFHLYEIGFDGKGLKQLTHSDYDDIDPIYLPDGHIMFTTTRGNSYVRCGPFIYSYILARCDSDGGNVYLVSHNNEPDFVPSLMDDGRVIYSRWEYTDKALWRVQSLWTVNPDGTRVNVFWGNQSIWPDHVSQPRQIPGSHRVMFCGVGHHDWWSGSVGILDQQKGFNFPDGLTKVTRDQPWPECGNGPVDPGESETYHASGQFSGYNAPYPLSDEDFLVSARGSGRRFRLYLMDVDGNRDLVYEGLHDVLHAMPAKPRKRPKARPDRVAWPETGKDRKPSQPGVLFSADVYEGVPDLPRGMAKYLRVFQQDHKTYSTWNKTYRHSGPAVSIVQEEAVKRILGTVPIEEDGSVNFKVPAGTAMFFQLLDENYRCLQTMRSFTGVMPGEVRGCTGCHEKHSDAPRSTSGMPLALKDPPKDLTPPPWGIESISYERFVQPALDKYCGECHQGDGEGRKQLDLTLRPGHGPFKQPYLTLVGPAGWGNPV</sequence>
<feature type="compositionally biased region" description="Basic and acidic residues" evidence="1">
    <location>
        <begin position="291"/>
        <end position="307"/>
    </location>
</feature>
<dbReference type="Gene3D" id="2.120.10.30">
    <property type="entry name" value="TolB, C-terminal domain"/>
    <property type="match status" value="1"/>
</dbReference>
<reference evidence="3" key="1">
    <citation type="journal article" date="2014" name="Front. Microbiol.">
        <title>High frequency of phylogenetically diverse reductive dehalogenase-homologous genes in deep subseafloor sedimentary metagenomes.</title>
        <authorList>
            <person name="Kawai M."/>
            <person name="Futagami T."/>
            <person name="Toyoda A."/>
            <person name="Takaki Y."/>
            <person name="Nishi S."/>
            <person name="Hori S."/>
            <person name="Arai W."/>
            <person name="Tsubouchi T."/>
            <person name="Morono Y."/>
            <person name="Uchiyama I."/>
            <person name="Ito T."/>
            <person name="Fujiyama A."/>
            <person name="Inagaki F."/>
            <person name="Takami H."/>
        </authorList>
    </citation>
    <scope>NUCLEOTIDE SEQUENCE</scope>
    <source>
        <strain evidence="3">Expedition CK06-06</strain>
    </source>
</reference>
<dbReference type="SUPFAM" id="SSF82171">
    <property type="entry name" value="DPP6 N-terminal domain-like"/>
    <property type="match status" value="1"/>
</dbReference>
<feature type="non-terminal residue" evidence="3">
    <location>
        <position position="513"/>
    </location>
</feature>
<feature type="region of interest" description="Disordered" evidence="1">
    <location>
        <begin position="283"/>
        <end position="309"/>
    </location>
</feature>
<gene>
    <name evidence="3" type="ORF">S01H1_03941</name>
</gene>
<organism evidence="3">
    <name type="scientific">marine sediment metagenome</name>
    <dbReference type="NCBI Taxonomy" id="412755"/>
    <lineage>
        <taxon>unclassified sequences</taxon>
        <taxon>metagenomes</taxon>
        <taxon>ecological metagenomes</taxon>
    </lineage>
</organism>
<evidence type="ECO:0000259" key="2">
    <source>
        <dbReference type="Pfam" id="PF18582"/>
    </source>
</evidence>
<dbReference type="AlphaFoldDB" id="X0SJN0"/>
<dbReference type="EMBL" id="BARS01002111">
    <property type="protein sequence ID" value="GAF81293.1"/>
    <property type="molecule type" value="Genomic_DNA"/>
</dbReference>
<dbReference type="Pfam" id="PF07676">
    <property type="entry name" value="PD40"/>
    <property type="match status" value="1"/>
</dbReference>
<proteinExistence type="predicted"/>
<dbReference type="InterPro" id="IPR040698">
    <property type="entry name" value="HZS_alpha_mid"/>
</dbReference>
<feature type="region of interest" description="Disordered" evidence="1">
    <location>
        <begin position="426"/>
        <end position="445"/>
    </location>
</feature>
<accession>X0SJN0</accession>
<protein>
    <recommendedName>
        <fullName evidence="2">Hydrazine synthase alpha subunit middle domain-containing protein</fullName>
    </recommendedName>
</protein>
<dbReference type="Pfam" id="PF18582">
    <property type="entry name" value="HZS_alpha"/>
    <property type="match status" value="1"/>
</dbReference>
<dbReference type="InterPro" id="IPR011042">
    <property type="entry name" value="6-blade_b-propeller_TolB-like"/>
</dbReference>
<dbReference type="InterPro" id="IPR011659">
    <property type="entry name" value="WD40"/>
</dbReference>
<evidence type="ECO:0000256" key="1">
    <source>
        <dbReference type="SAM" id="MobiDB-lite"/>
    </source>
</evidence>
<evidence type="ECO:0000313" key="3">
    <source>
        <dbReference type="EMBL" id="GAF81293.1"/>
    </source>
</evidence>
<name>X0SJN0_9ZZZZ</name>
<comment type="caution">
    <text evidence="3">The sequence shown here is derived from an EMBL/GenBank/DDBJ whole genome shotgun (WGS) entry which is preliminary data.</text>
</comment>
<feature type="domain" description="Hydrazine synthase alpha subunit middle" evidence="2">
    <location>
        <begin position="328"/>
        <end position="424"/>
    </location>
</feature>
<feature type="non-terminal residue" evidence="3">
    <location>
        <position position="1"/>
    </location>
</feature>